<proteinExistence type="predicted"/>
<evidence type="ECO:0000256" key="2">
    <source>
        <dbReference type="SAM" id="SignalP"/>
    </source>
</evidence>
<dbReference type="InterPro" id="IPR021204">
    <property type="entry name" value="Integr_conj_element_PFL4711"/>
</dbReference>
<dbReference type="EMBL" id="CP014546">
    <property type="protein sequence ID" value="AMN76882.1"/>
    <property type="molecule type" value="Genomic_DNA"/>
</dbReference>
<evidence type="ECO:0000313" key="4">
    <source>
        <dbReference type="Proteomes" id="UP000070516"/>
    </source>
</evidence>
<feature type="signal peptide" evidence="2">
    <location>
        <begin position="1"/>
        <end position="21"/>
    </location>
</feature>
<organism evidence="3 4">
    <name type="scientific">Pseudomonas azotoformans</name>
    <dbReference type="NCBI Taxonomy" id="47878"/>
    <lineage>
        <taxon>Bacteria</taxon>
        <taxon>Pseudomonadati</taxon>
        <taxon>Pseudomonadota</taxon>
        <taxon>Gammaproteobacteria</taxon>
        <taxon>Pseudomonadales</taxon>
        <taxon>Pseudomonadaceae</taxon>
        <taxon>Pseudomonas</taxon>
    </lineage>
</organism>
<feature type="chain" id="PRO_5007448685" evidence="2">
    <location>
        <begin position="22"/>
        <end position="458"/>
    </location>
</feature>
<feature type="region of interest" description="Disordered" evidence="1">
    <location>
        <begin position="421"/>
        <end position="458"/>
    </location>
</feature>
<dbReference type="NCBIfam" id="TIGR03755">
    <property type="entry name" value="conj_TIGR03755"/>
    <property type="match status" value="1"/>
</dbReference>
<gene>
    <name evidence="3" type="ORF">AYR47_00405</name>
</gene>
<evidence type="ECO:0000313" key="3">
    <source>
        <dbReference type="EMBL" id="AMN76882.1"/>
    </source>
</evidence>
<dbReference type="KEGG" id="pazo:AYR47_00405"/>
<dbReference type="AlphaFoldDB" id="A0A127HQL1"/>
<keyword evidence="2" id="KW-0732">Signal</keyword>
<name>A0A127HQL1_PSEAZ</name>
<evidence type="ECO:0000256" key="1">
    <source>
        <dbReference type="SAM" id="MobiDB-lite"/>
    </source>
</evidence>
<reference evidence="3 4" key="1">
    <citation type="submission" date="2016-02" db="EMBL/GenBank/DDBJ databases">
        <title>Complete genome sequence of Pseudomonas azotoformans S4.</title>
        <authorList>
            <person name="Fang Y."/>
            <person name="Wu L."/>
            <person name="Feng G."/>
        </authorList>
    </citation>
    <scope>NUCLEOTIDE SEQUENCE [LARGE SCALE GENOMIC DNA]</scope>
    <source>
        <strain evidence="3 4">S4</strain>
    </source>
</reference>
<dbReference type="RefSeq" id="WP_061433902.1">
    <property type="nucleotide sequence ID" value="NZ_CP014546.1"/>
</dbReference>
<dbReference type="Proteomes" id="UP000070516">
    <property type="component" value="Chromosome"/>
</dbReference>
<sequence>MTFTPWAVGLAFGLLSAMASAADPINASTSGSVIGDDVLYSIGGGNAVTMGSAGNMDSISVGAGWNTNLICGNMSLSSTLENQLNGATSGFQNIMSTVVQNATGAVASLPALILQRANPALYNLITNGILQARLDFDRSKSTCRAIGDRMADIAGNQMGWGKLAEGQAMSQTLSANSDAVSAVEQVEKKAGNDGVTWVGGDRAGGSSQKPIRIVGDVTKAGYNLLNKRSAEDTSSISKDECRNGLVCNVWSSPQEASSFANRVLGEQQQQTCDNCPTTVTAAGVGLTPLIQETYDTKLKALQEMLSGSKPLSLENLTAASSNSLPITRGVIAALKDERDQDVLARRLASEVALSDVLEKALILQRTLLAGSREPNVAANDLAVQAVNQQTSSLQQEIGNLKMELDMRQQLANNSPMTIIERGKARAENSRGVFQGDPETDRLNELQSAPNEPAVRHRP</sequence>
<protein>
    <submittedName>
        <fullName evidence="3">Conjugal transfer protein</fullName>
    </submittedName>
</protein>
<accession>A0A127HQL1</accession>